<dbReference type="PANTHER" id="PTHR24198">
    <property type="entry name" value="ANKYRIN REPEAT AND PROTEIN KINASE DOMAIN-CONTAINING PROTEIN"/>
    <property type="match status" value="1"/>
</dbReference>
<gene>
    <name evidence="4" type="ORF">DPMN_063559</name>
    <name evidence="5" type="ORF">DPMN_063648</name>
</gene>
<keyword evidence="2 3" id="KW-0040">ANK repeat</keyword>
<reference evidence="4" key="2">
    <citation type="submission" date="2020-11" db="EMBL/GenBank/DDBJ databases">
        <authorList>
            <person name="McCartney M.A."/>
            <person name="Auch B."/>
            <person name="Kono T."/>
            <person name="Mallez S."/>
            <person name="Becker A."/>
            <person name="Gohl D.M."/>
            <person name="Silverstein K.A.T."/>
            <person name="Koren S."/>
            <person name="Bechman K.B."/>
            <person name="Herman A."/>
            <person name="Abrahante J.E."/>
            <person name="Garbe J."/>
        </authorList>
    </citation>
    <scope>NUCLEOTIDE SEQUENCE</scope>
    <source>
        <strain evidence="4">Duluth1</strain>
        <tissue evidence="4">Whole animal</tissue>
    </source>
</reference>
<dbReference type="PANTHER" id="PTHR24198:SF192">
    <property type="entry name" value="SERINE_THREONINE-PROTEIN PHOSPHATASE 6 REGULATORY ANKYRIN REPEAT SUBUNIT A"/>
    <property type="match status" value="1"/>
</dbReference>
<organism evidence="4 6">
    <name type="scientific">Dreissena polymorpha</name>
    <name type="common">Zebra mussel</name>
    <name type="synonym">Mytilus polymorpha</name>
    <dbReference type="NCBI Taxonomy" id="45954"/>
    <lineage>
        <taxon>Eukaryota</taxon>
        <taxon>Metazoa</taxon>
        <taxon>Spiralia</taxon>
        <taxon>Lophotrochozoa</taxon>
        <taxon>Mollusca</taxon>
        <taxon>Bivalvia</taxon>
        <taxon>Autobranchia</taxon>
        <taxon>Heteroconchia</taxon>
        <taxon>Euheterodonta</taxon>
        <taxon>Imparidentia</taxon>
        <taxon>Neoheterodontei</taxon>
        <taxon>Myida</taxon>
        <taxon>Dreissenoidea</taxon>
        <taxon>Dreissenidae</taxon>
        <taxon>Dreissena</taxon>
    </lineage>
</organism>
<dbReference type="PROSITE" id="PS50297">
    <property type="entry name" value="ANK_REP_REGION"/>
    <property type="match status" value="1"/>
</dbReference>
<dbReference type="PROSITE" id="PS50088">
    <property type="entry name" value="ANK_REPEAT"/>
    <property type="match status" value="1"/>
</dbReference>
<dbReference type="InterPro" id="IPR036770">
    <property type="entry name" value="Ankyrin_rpt-contain_sf"/>
</dbReference>
<feature type="repeat" description="ANK" evidence="3">
    <location>
        <begin position="18"/>
        <end position="50"/>
    </location>
</feature>
<protein>
    <submittedName>
        <fullName evidence="4">Uncharacterized protein</fullName>
    </submittedName>
</protein>
<dbReference type="Proteomes" id="UP000828390">
    <property type="component" value="Unassembled WGS sequence"/>
</dbReference>
<evidence type="ECO:0000256" key="1">
    <source>
        <dbReference type="ARBA" id="ARBA00022737"/>
    </source>
</evidence>
<dbReference type="SUPFAM" id="SSF48403">
    <property type="entry name" value="Ankyrin repeat"/>
    <property type="match status" value="1"/>
</dbReference>
<evidence type="ECO:0000313" key="5">
    <source>
        <dbReference type="EMBL" id="KAH3720745.1"/>
    </source>
</evidence>
<dbReference type="Gene3D" id="1.25.40.20">
    <property type="entry name" value="Ankyrin repeat-containing domain"/>
    <property type="match status" value="1"/>
</dbReference>
<proteinExistence type="predicted"/>
<dbReference type="AlphaFoldDB" id="A0A9D4CAR2"/>
<dbReference type="Pfam" id="PF12796">
    <property type="entry name" value="Ank_2"/>
    <property type="match status" value="1"/>
</dbReference>
<evidence type="ECO:0000256" key="2">
    <source>
        <dbReference type="ARBA" id="ARBA00023043"/>
    </source>
</evidence>
<reference evidence="4" key="1">
    <citation type="journal article" date="2019" name="bioRxiv">
        <title>The Genome of the Zebra Mussel, Dreissena polymorpha: A Resource for Invasive Species Research.</title>
        <authorList>
            <person name="McCartney M.A."/>
            <person name="Auch B."/>
            <person name="Kono T."/>
            <person name="Mallez S."/>
            <person name="Zhang Y."/>
            <person name="Obille A."/>
            <person name="Becker A."/>
            <person name="Abrahante J.E."/>
            <person name="Garbe J."/>
            <person name="Badalamenti J.P."/>
            <person name="Herman A."/>
            <person name="Mangelson H."/>
            <person name="Liachko I."/>
            <person name="Sullivan S."/>
            <person name="Sone E.D."/>
            <person name="Koren S."/>
            <person name="Silverstein K.A.T."/>
            <person name="Beckman K.B."/>
            <person name="Gohl D.M."/>
        </authorList>
    </citation>
    <scope>NUCLEOTIDE SEQUENCE</scope>
    <source>
        <strain evidence="4">Duluth1</strain>
        <tissue evidence="4">Whole animal</tissue>
    </source>
</reference>
<dbReference type="EMBL" id="JAIWYP010000013">
    <property type="protein sequence ID" value="KAH3720745.1"/>
    <property type="molecule type" value="Genomic_DNA"/>
</dbReference>
<dbReference type="SMART" id="SM00248">
    <property type="entry name" value="ANK"/>
    <property type="match status" value="1"/>
</dbReference>
<evidence type="ECO:0000313" key="4">
    <source>
        <dbReference type="EMBL" id="KAH3720656.1"/>
    </source>
</evidence>
<sequence length="55" mass="6366">MIKLLLDQGATINAFDKKDRRAIHWAAYMGHVEIVKLLYEHGAELNCQDKQVRTL</sequence>
<comment type="caution">
    <text evidence="4">The sequence shown here is derived from an EMBL/GenBank/DDBJ whole genome shotgun (WGS) entry which is preliminary data.</text>
</comment>
<evidence type="ECO:0000256" key="3">
    <source>
        <dbReference type="PROSITE-ProRule" id="PRU00023"/>
    </source>
</evidence>
<keyword evidence="6" id="KW-1185">Reference proteome</keyword>
<dbReference type="EMBL" id="JAIWYP010000013">
    <property type="protein sequence ID" value="KAH3720656.1"/>
    <property type="molecule type" value="Genomic_DNA"/>
</dbReference>
<accession>A0A9D4CAR2</accession>
<keyword evidence="1" id="KW-0677">Repeat</keyword>
<evidence type="ECO:0000313" key="6">
    <source>
        <dbReference type="Proteomes" id="UP000828390"/>
    </source>
</evidence>
<dbReference type="InterPro" id="IPR002110">
    <property type="entry name" value="Ankyrin_rpt"/>
</dbReference>
<name>A0A9D4CAR2_DREPO</name>